<evidence type="ECO:0000256" key="5">
    <source>
        <dbReference type="HAMAP-Rule" id="MF_01401"/>
    </source>
</evidence>
<gene>
    <name evidence="5" type="primary">msrA</name>
    <name evidence="7" type="ORF">ACFFUV_10325</name>
</gene>
<reference evidence="7 8" key="1">
    <citation type="submission" date="2024-09" db="EMBL/GenBank/DDBJ databases">
        <authorList>
            <person name="Sun Q."/>
            <person name="Mori K."/>
        </authorList>
    </citation>
    <scope>NUCLEOTIDE SEQUENCE [LARGE SCALE GENOMIC DNA]</scope>
    <source>
        <strain evidence="7 8">CECT 8064</strain>
    </source>
</reference>
<evidence type="ECO:0000256" key="4">
    <source>
        <dbReference type="ARBA" id="ARBA00048782"/>
    </source>
</evidence>
<dbReference type="InterPro" id="IPR002569">
    <property type="entry name" value="Met_Sox_Rdtase_MsrA_dom"/>
</dbReference>
<evidence type="ECO:0000259" key="6">
    <source>
        <dbReference type="Pfam" id="PF01625"/>
    </source>
</evidence>
<dbReference type="RefSeq" id="WP_390192147.1">
    <property type="nucleotide sequence ID" value="NZ_JBHMEP010000002.1"/>
</dbReference>
<evidence type="ECO:0000256" key="3">
    <source>
        <dbReference type="ARBA" id="ARBA00047806"/>
    </source>
</evidence>
<dbReference type="Pfam" id="PF01625">
    <property type="entry name" value="PMSR"/>
    <property type="match status" value="1"/>
</dbReference>
<dbReference type="EC" id="1.8.4.11" evidence="5"/>
<dbReference type="Gene3D" id="3.30.1060.10">
    <property type="entry name" value="Peptide methionine sulphoxide reductase MsrA"/>
    <property type="match status" value="1"/>
</dbReference>
<proteinExistence type="inferred from homology"/>
<keyword evidence="8" id="KW-1185">Reference proteome</keyword>
<dbReference type="InterPro" id="IPR036509">
    <property type="entry name" value="Met_Sox_Rdtase_MsrA_sf"/>
</dbReference>
<feature type="domain" description="Peptide methionine sulphoxide reductase MsrA" evidence="6">
    <location>
        <begin position="17"/>
        <end position="157"/>
    </location>
</feature>
<accession>A0ABV5HM69</accession>
<dbReference type="SUPFAM" id="SSF55068">
    <property type="entry name" value="Peptide methionine sulfoxide reductase"/>
    <property type="match status" value="1"/>
</dbReference>
<organism evidence="7 8">
    <name type="scientific">Vibrio olivae</name>
    <dbReference type="NCBI Taxonomy" id="1243002"/>
    <lineage>
        <taxon>Bacteria</taxon>
        <taxon>Pseudomonadati</taxon>
        <taxon>Pseudomonadota</taxon>
        <taxon>Gammaproteobacteria</taxon>
        <taxon>Vibrionales</taxon>
        <taxon>Vibrionaceae</taxon>
        <taxon>Vibrio</taxon>
    </lineage>
</organism>
<comment type="caution">
    <text evidence="7">The sequence shown here is derived from an EMBL/GenBank/DDBJ whole genome shotgun (WGS) entry which is preliminary data.</text>
</comment>
<sequence>MLVWRLLSLATNFMKQEIYLAGGCLWGVQEFIKYVPGVLDTQAGRANGTSQTTQADYDGYAECVRIEFDSHVLSVERLIEHLFEIIDPYSVNQQGPDVGEKYRTGVYSKHTDHLLAARHFIAARKDADKIALEVLPLTNFVPSDDEHQHHLTRHPENHHLCPIPWNILHRYKGKSD</sequence>
<feature type="active site" evidence="5">
    <location>
        <position position="24"/>
    </location>
</feature>
<comment type="function">
    <text evidence="5">Has an important function as a repair enzyme for proteins that have been inactivated by oxidation. Catalyzes the reversible oxidation-reduction of methionine sulfoxide in proteins to methionine.</text>
</comment>
<dbReference type="NCBIfam" id="NF004038">
    <property type="entry name" value="PRK05528.1"/>
    <property type="match status" value="1"/>
</dbReference>
<name>A0ABV5HM69_9VIBR</name>
<comment type="catalytic activity">
    <reaction evidence="4 5">
        <text>[thioredoxin]-disulfide + L-methionine + H2O = L-methionine (S)-S-oxide + [thioredoxin]-dithiol</text>
        <dbReference type="Rhea" id="RHEA:19993"/>
        <dbReference type="Rhea" id="RHEA-COMP:10698"/>
        <dbReference type="Rhea" id="RHEA-COMP:10700"/>
        <dbReference type="ChEBI" id="CHEBI:15377"/>
        <dbReference type="ChEBI" id="CHEBI:29950"/>
        <dbReference type="ChEBI" id="CHEBI:50058"/>
        <dbReference type="ChEBI" id="CHEBI:57844"/>
        <dbReference type="ChEBI" id="CHEBI:58772"/>
        <dbReference type="EC" id="1.8.4.11"/>
    </reaction>
</comment>
<evidence type="ECO:0000313" key="8">
    <source>
        <dbReference type="Proteomes" id="UP001589645"/>
    </source>
</evidence>
<evidence type="ECO:0000256" key="1">
    <source>
        <dbReference type="ARBA" id="ARBA00005591"/>
    </source>
</evidence>
<evidence type="ECO:0000313" key="7">
    <source>
        <dbReference type="EMBL" id="MFB9135358.1"/>
    </source>
</evidence>
<dbReference type="HAMAP" id="MF_01401">
    <property type="entry name" value="MsrA"/>
    <property type="match status" value="1"/>
</dbReference>
<dbReference type="Proteomes" id="UP001589645">
    <property type="component" value="Unassembled WGS sequence"/>
</dbReference>
<dbReference type="InterPro" id="IPR050162">
    <property type="entry name" value="MsrA_MetSO_reductase"/>
</dbReference>
<protein>
    <recommendedName>
        <fullName evidence="5">Peptide methionine sulfoxide reductase MsrA</fullName>
        <shortName evidence="5">Protein-methionine-S-oxide reductase</shortName>
        <ecNumber evidence="5">1.8.4.11</ecNumber>
    </recommendedName>
    <alternativeName>
        <fullName evidence="5">Peptide-methionine (S)-S-oxide reductase</fullName>
        <shortName evidence="5">Peptide Met(O) reductase</shortName>
    </alternativeName>
</protein>
<dbReference type="GO" id="GO:0008113">
    <property type="term" value="F:peptide-methionine (S)-S-oxide reductase activity"/>
    <property type="evidence" value="ECO:0007669"/>
    <property type="project" value="UniProtKB-EC"/>
</dbReference>
<dbReference type="PANTHER" id="PTHR42799:SF2">
    <property type="entry name" value="MITOCHONDRIAL PEPTIDE METHIONINE SULFOXIDE REDUCTASE"/>
    <property type="match status" value="1"/>
</dbReference>
<keyword evidence="2 5" id="KW-0560">Oxidoreductase</keyword>
<comment type="similarity">
    <text evidence="1 5">Belongs to the MsrA Met sulfoxide reductase family.</text>
</comment>
<evidence type="ECO:0000256" key="2">
    <source>
        <dbReference type="ARBA" id="ARBA00023002"/>
    </source>
</evidence>
<comment type="catalytic activity">
    <reaction evidence="3 5">
        <text>L-methionyl-[protein] + [thioredoxin]-disulfide + H2O = L-methionyl-(S)-S-oxide-[protein] + [thioredoxin]-dithiol</text>
        <dbReference type="Rhea" id="RHEA:14217"/>
        <dbReference type="Rhea" id="RHEA-COMP:10698"/>
        <dbReference type="Rhea" id="RHEA-COMP:10700"/>
        <dbReference type="Rhea" id="RHEA-COMP:12313"/>
        <dbReference type="Rhea" id="RHEA-COMP:12315"/>
        <dbReference type="ChEBI" id="CHEBI:15377"/>
        <dbReference type="ChEBI" id="CHEBI:16044"/>
        <dbReference type="ChEBI" id="CHEBI:29950"/>
        <dbReference type="ChEBI" id="CHEBI:44120"/>
        <dbReference type="ChEBI" id="CHEBI:50058"/>
        <dbReference type="EC" id="1.8.4.11"/>
    </reaction>
</comment>
<dbReference type="EMBL" id="JBHMEP010000002">
    <property type="protein sequence ID" value="MFB9135358.1"/>
    <property type="molecule type" value="Genomic_DNA"/>
</dbReference>
<dbReference type="PANTHER" id="PTHR42799">
    <property type="entry name" value="MITOCHONDRIAL PEPTIDE METHIONINE SULFOXIDE REDUCTASE"/>
    <property type="match status" value="1"/>
</dbReference>